<evidence type="ECO:0000313" key="8">
    <source>
        <dbReference type="EMBL" id="KAG9191346.1"/>
    </source>
</evidence>
<evidence type="ECO:0000256" key="5">
    <source>
        <dbReference type="ARBA" id="ARBA00023242"/>
    </source>
</evidence>
<dbReference type="GO" id="GO:0003700">
    <property type="term" value="F:DNA-binding transcription factor activity"/>
    <property type="evidence" value="ECO:0007669"/>
    <property type="project" value="UniProtKB-UniRule"/>
</dbReference>
<gene>
    <name evidence="8" type="ORF">G6011_09434</name>
</gene>
<keyword evidence="3 6" id="KW-0238">DNA-binding</keyword>
<evidence type="ECO:0000256" key="2">
    <source>
        <dbReference type="ARBA" id="ARBA00023015"/>
    </source>
</evidence>
<dbReference type="EMBL" id="JAANER010000004">
    <property type="protein sequence ID" value="KAG9191346.1"/>
    <property type="molecule type" value="Genomic_DNA"/>
</dbReference>
<comment type="similarity">
    <text evidence="6">Belongs to the NFYA/HAP2 subunit family.</text>
</comment>
<dbReference type="GO" id="GO:0003677">
    <property type="term" value="F:DNA binding"/>
    <property type="evidence" value="ECO:0007669"/>
    <property type="project" value="UniProtKB-KW"/>
</dbReference>
<evidence type="ECO:0000256" key="4">
    <source>
        <dbReference type="ARBA" id="ARBA00023163"/>
    </source>
</evidence>
<comment type="subcellular location">
    <subcellularLocation>
        <location evidence="1 6">Nucleus</location>
    </subcellularLocation>
</comment>
<comment type="function">
    <text evidence="6">Component of the sequence-specific heterotrimeric transcription factor (NF-Y) which specifically recognizes a 5'-CCAAT-3' box motif found in the promoters of its target genes.</text>
</comment>
<reference evidence="8" key="1">
    <citation type="submission" date="2021-07" db="EMBL/GenBank/DDBJ databases">
        <title>Genome Resource of American Ginseng Black Spot Pathogen Alternaria panax.</title>
        <authorList>
            <person name="Qiu C."/>
            <person name="Wang W."/>
            <person name="Liu Z."/>
        </authorList>
    </citation>
    <scope>NUCLEOTIDE SEQUENCE</scope>
    <source>
        <strain evidence="8">BNCC115425</strain>
    </source>
</reference>
<sequence>MSAPTEQEQVPNAPTNNLNVKQQNRIQKRRLAREKLVNHLALTRKNSKLHNAGGVTGSMRRPRGPDGRFLTPEQLTTQYMKSLTIQETNDKRIKGPMEKPKL</sequence>
<comment type="subunit">
    <text evidence="6">Heterotrimer.</text>
</comment>
<comment type="caution">
    <text evidence="8">The sequence shown here is derived from an EMBL/GenBank/DDBJ whole genome shotgun (WGS) entry which is preliminary data.</text>
</comment>
<keyword evidence="5 6" id="KW-0539">Nucleus</keyword>
<keyword evidence="4 6" id="KW-0804">Transcription</keyword>
<name>A0AAD4NMM0_9PLEO</name>
<dbReference type="PROSITE" id="PS51152">
    <property type="entry name" value="NFYA_HAP2_2"/>
    <property type="match status" value="1"/>
</dbReference>
<feature type="region of interest" description="Disordered" evidence="7">
    <location>
        <begin position="47"/>
        <end position="68"/>
    </location>
</feature>
<evidence type="ECO:0000256" key="6">
    <source>
        <dbReference type="RuleBase" id="RU367155"/>
    </source>
</evidence>
<accession>A0AAD4NMM0</accession>
<evidence type="ECO:0000256" key="1">
    <source>
        <dbReference type="ARBA" id="ARBA00004123"/>
    </source>
</evidence>
<proteinExistence type="inferred from homology"/>
<protein>
    <recommendedName>
        <fullName evidence="6">Transcriptional activator HAP2</fullName>
    </recommendedName>
</protein>
<evidence type="ECO:0000256" key="7">
    <source>
        <dbReference type="SAM" id="MobiDB-lite"/>
    </source>
</evidence>
<dbReference type="InterPro" id="IPR001289">
    <property type="entry name" value="NFYA"/>
</dbReference>
<keyword evidence="9" id="KW-1185">Reference proteome</keyword>
<dbReference type="Gene3D" id="6.10.250.2430">
    <property type="match status" value="1"/>
</dbReference>
<evidence type="ECO:0000313" key="9">
    <source>
        <dbReference type="Proteomes" id="UP001199106"/>
    </source>
</evidence>
<organism evidence="8 9">
    <name type="scientific">Alternaria panax</name>
    <dbReference type="NCBI Taxonomy" id="48097"/>
    <lineage>
        <taxon>Eukaryota</taxon>
        <taxon>Fungi</taxon>
        <taxon>Dikarya</taxon>
        <taxon>Ascomycota</taxon>
        <taxon>Pezizomycotina</taxon>
        <taxon>Dothideomycetes</taxon>
        <taxon>Pleosporomycetidae</taxon>
        <taxon>Pleosporales</taxon>
        <taxon>Pleosporineae</taxon>
        <taxon>Pleosporaceae</taxon>
        <taxon>Alternaria</taxon>
        <taxon>Alternaria sect. Panax</taxon>
    </lineage>
</organism>
<keyword evidence="2 6" id="KW-0805">Transcription regulation</keyword>
<dbReference type="Proteomes" id="UP001199106">
    <property type="component" value="Unassembled WGS sequence"/>
</dbReference>
<dbReference type="GO" id="GO:0005634">
    <property type="term" value="C:nucleus"/>
    <property type="evidence" value="ECO:0007669"/>
    <property type="project" value="UniProtKB-SubCell"/>
</dbReference>
<dbReference type="SMART" id="SM00521">
    <property type="entry name" value="CBF"/>
    <property type="match status" value="1"/>
</dbReference>
<feature type="region of interest" description="Disordered" evidence="7">
    <location>
        <begin position="1"/>
        <end position="23"/>
    </location>
</feature>
<evidence type="ECO:0000256" key="3">
    <source>
        <dbReference type="ARBA" id="ARBA00023125"/>
    </source>
</evidence>
<dbReference type="Pfam" id="PF02045">
    <property type="entry name" value="CBFB_NFYA"/>
    <property type="match status" value="1"/>
</dbReference>
<dbReference type="AlphaFoldDB" id="A0AAD4NMM0"/>